<name>A0A1G4E637_PLAVI</name>
<dbReference type="VEuPathDB" id="PlasmoDB:PVX_101630"/>
<proteinExistence type="predicted"/>
<dbReference type="Pfam" id="PF05795">
    <property type="entry name" value="Plasmodium_Vir"/>
    <property type="match status" value="1"/>
</dbReference>
<feature type="compositionally biased region" description="Polar residues" evidence="1">
    <location>
        <begin position="283"/>
        <end position="295"/>
    </location>
</feature>
<sequence length="450" mass="50809">MTKADNKISEDILKDLKLNSIYDDFFSKSEKSKFDSACNVLDKHSKDHKDLRQLCTKFVGFLEKISKLEKKPERDYHCDYLTYWLYDEIGKIYNDHTSKINTVQFVKDLIDVGNDVNKNKIVKNTCTIKNENGVSLDEWKKRKISYIYFKKHDKIKGSVTQKNIDKCDKYFAYLDYINSFYEAYKKENCKSIFFILSYVPNYFDCSSKYNPNDLLSEVKPCKDKKSSSSGGGSSGSFFGWLSWGSSGGTPSSKGSTGAQATEKAVGARNTAAAGSTLGKVQEAQRSPASKVSQVATPPKQANLEAANNHQRRAELSQTKSIAPIVQSGSLQIGNMSQGVKEGITLTSMTSLNTLPEMTNNSSNFMGKTYDILKSDYFRHSVVGASIIGETPIGSQTSKGEKKKRKPQNNYYDEYEEEELPRYGSQQSLEESQMGDVYLSYEPRRRRDSYY</sequence>
<feature type="compositionally biased region" description="Low complexity" evidence="1">
    <location>
        <begin position="248"/>
        <end position="257"/>
    </location>
</feature>
<evidence type="ECO:0000313" key="3">
    <source>
        <dbReference type="Proteomes" id="UP000196402"/>
    </source>
</evidence>
<dbReference type="VEuPathDB" id="PlasmoDB:PVW1_120011800"/>
<dbReference type="InterPro" id="IPR008780">
    <property type="entry name" value="Plasmodium_Vir"/>
</dbReference>
<accession>A0A1G4E637</accession>
<evidence type="ECO:0000256" key="1">
    <source>
        <dbReference type="SAM" id="MobiDB-lite"/>
    </source>
</evidence>
<dbReference type="AlphaFoldDB" id="A0A1G4E637"/>
<dbReference type="EMBL" id="FLYH01000033">
    <property type="protein sequence ID" value="SCA59602.1"/>
    <property type="molecule type" value="Genomic_DNA"/>
</dbReference>
<organism evidence="2 3">
    <name type="scientific">Plasmodium vivax</name>
    <name type="common">malaria parasite P. vivax</name>
    <dbReference type="NCBI Taxonomy" id="5855"/>
    <lineage>
        <taxon>Eukaryota</taxon>
        <taxon>Sar</taxon>
        <taxon>Alveolata</taxon>
        <taxon>Apicomplexa</taxon>
        <taxon>Aconoidasida</taxon>
        <taxon>Haemosporida</taxon>
        <taxon>Plasmodiidae</taxon>
        <taxon>Plasmodium</taxon>
        <taxon>Plasmodium (Plasmodium)</taxon>
    </lineage>
</organism>
<reference evidence="2 3" key="1">
    <citation type="submission" date="2016-07" db="EMBL/GenBank/DDBJ databases">
        <authorList>
            <consortium name="Pathogen Informatics"/>
        </authorList>
    </citation>
    <scope>NUCLEOTIDE SEQUENCE [LARGE SCALE GENOMIC DNA]</scope>
</reference>
<protein>
    <submittedName>
        <fullName evidence="2">Vir protein, putative</fullName>
    </submittedName>
</protein>
<dbReference type="Proteomes" id="UP000196402">
    <property type="component" value="Unassembled WGS sequence"/>
</dbReference>
<dbReference type="VEuPathDB" id="PlasmoDB:PVPAM_110062400"/>
<feature type="compositionally biased region" description="Basic and acidic residues" evidence="1">
    <location>
        <begin position="441"/>
        <end position="450"/>
    </location>
</feature>
<evidence type="ECO:0000313" key="2">
    <source>
        <dbReference type="EMBL" id="SCA59602.1"/>
    </source>
</evidence>
<gene>
    <name evidence="2" type="ORF">PVT01_000020200</name>
</gene>
<feature type="region of interest" description="Disordered" evidence="1">
    <location>
        <begin position="390"/>
        <end position="450"/>
    </location>
</feature>
<dbReference type="VEuPathDB" id="PlasmoDB:PVP01_0007830"/>
<feature type="region of interest" description="Disordered" evidence="1">
    <location>
        <begin position="248"/>
        <end position="299"/>
    </location>
</feature>